<dbReference type="AlphaFoldDB" id="A0A2V3IJG0"/>
<organism evidence="1 2">
    <name type="scientific">Gracilariopsis chorda</name>
    <dbReference type="NCBI Taxonomy" id="448386"/>
    <lineage>
        <taxon>Eukaryota</taxon>
        <taxon>Rhodophyta</taxon>
        <taxon>Florideophyceae</taxon>
        <taxon>Rhodymeniophycidae</taxon>
        <taxon>Gracilariales</taxon>
        <taxon>Gracilariaceae</taxon>
        <taxon>Gracilariopsis</taxon>
    </lineage>
</organism>
<protein>
    <submittedName>
        <fullName evidence="1">Uncharacterized protein</fullName>
    </submittedName>
</protein>
<sequence length="206" mass="22813">MSSASRDTDMALARKSMDNGDEGADVRVITIQISKRTLRSFLGIDRTDGDVVLTRPRITLAAVSQVKDMLSSQPKGDKEPLRFVVETEKPEDCVALEIRRHQLKYGFSVDGYYEKGILIISDIQKIEDKEAEAVDVEDNEEPVLPSLDSFSSPADLESSTGELEYGFDIAENNNVGLTKWATARDLDTDSYPALHLDDVTIEGLEV</sequence>
<accession>A0A2V3IJG0</accession>
<dbReference type="Proteomes" id="UP000247409">
    <property type="component" value="Unassembled WGS sequence"/>
</dbReference>
<keyword evidence="2" id="KW-1185">Reference proteome</keyword>
<comment type="caution">
    <text evidence="1">The sequence shown here is derived from an EMBL/GenBank/DDBJ whole genome shotgun (WGS) entry which is preliminary data.</text>
</comment>
<reference evidence="1 2" key="1">
    <citation type="journal article" date="2018" name="Mol. Biol. Evol.">
        <title>Analysis of the draft genome of the red seaweed Gracilariopsis chorda provides insights into genome size evolution in Rhodophyta.</title>
        <authorList>
            <person name="Lee J."/>
            <person name="Yang E.C."/>
            <person name="Graf L."/>
            <person name="Yang J.H."/>
            <person name="Qiu H."/>
            <person name="Zel Zion U."/>
            <person name="Chan C.X."/>
            <person name="Stephens T.G."/>
            <person name="Weber A.P.M."/>
            <person name="Boo G.H."/>
            <person name="Boo S.M."/>
            <person name="Kim K.M."/>
            <person name="Shin Y."/>
            <person name="Jung M."/>
            <person name="Lee S.J."/>
            <person name="Yim H.S."/>
            <person name="Lee J.H."/>
            <person name="Bhattacharya D."/>
            <person name="Yoon H.S."/>
        </authorList>
    </citation>
    <scope>NUCLEOTIDE SEQUENCE [LARGE SCALE GENOMIC DNA]</scope>
    <source>
        <strain evidence="1 2">SKKU-2015</strain>
        <tissue evidence="1">Whole body</tissue>
    </source>
</reference>
<dbReference type="EMBL" id="NBIV01000172">
    <property type="protein sequence ID" value="PXF42235.1"/>
    <property type="molecule type" value="Genomic_DNA"/>
</dbReference>
<evidence type="ECO:0000313" key="2">
    <source>
        <dbReference type="Proteomes" id="UP000247409"/>
    </source>
</evidence>
<name>A0A2V3IJG0_9FLOR</name>
<proteinExistence type="predicted"/>
<gene>
    <name evidence="1" type="ORF">BWQ96_08063</name>
</gene>
<evidence type="ECO:0000313" key="1">
    <source>
        <dbReference type="EMBL" id="PXF42235.1"/>
    </source>
</evidence>